<keyword evidence="4" id="KW-1185">Reference proteome</keyword>
<feature type="transmembrane region" description="Helical" evidence="2">
    <location>
        <begin position="16"/>
        <end position="35"/>
    </location>
</feature>
<evidence type="ECO:0000313" key="4">
    <source>
        <dbReference type="Proteomes" id="UP001589702"/>
    </source>
</evidence>
<sequence length="130" mass="13369">MVTTTATPPTGTRSSLLPLVVLSLCGFTSVTTELLPSGLLTRIASDLGTGIAGAGSLTSVYAAAIVVAVLPLTRFTIRVPLPGVGLIIGCWAFMLLAHTRPPIPSQASRSSRSSSASPWAQPWADSPSRP</sequence>
<evidence type="ECO:0000313" key="3">
    <source>
        <dbReference type="EMBL" id="MFB9820248.1"/>
    </source>
</evidence>
<feature type="region of interest" description="Disordered" evidence="1">
    <location>
        <begin position="103"/>
        <end position="130"/>
    </location>
</feature>
<keyword evidence="2" id="KW-1133">Transmembrane helix</keyword>
<keyword evidence="2" id="KW-0472">Membrane</keyword>
<organism evidence="3 4">
    <name type="scientific">Arthrobacter ramosus</name>
    <dbReference type="NCBI Taxonomy" id="1672"/>
    <lineage>
        <taxon>Bacteria</taxon>
        <taxon>Bacillati</taxon>
        <taxon>Actinomycetota</taxon>
        <taxon>Actinomycetes</taxon>
        <taxon>Micrococcales</taxon>
        <taxon>Micrococcaceae</taxon>
        <taxon>Arthrobacter</taxon>
    </lineage>
</organism>
<evidence type="ECO:0000256" key="2">
    <source>
        <dbReference type="SAM" id="Phobius"/>
    </source>
</evidence>
<feature type="compositionally biased region" description="Low complexity" evidence="1">
    <location>
        <begin position="105"/>
        <end position="130"/>
    </location>
</feature>
<proteinExistence type="predicted"/>
<dbReference type="RefSeq" id="WP_234754086.1">
    <property type="nucleotide sequence ID" value="NZ_BAAAWN010000001.1"/>
</dbReference>
<feature type="transmembrane region" description="Helical" evidence="2">
    <location>
        <begin position="47"/>
        <end position="73"/>
    </location>
</feature>
<comment type="caution">
    <text evidence="3">The sequence shown here is derived from an EMBL/GenBank/DDBJ whole genome shotgun (WGS) entry which is preliminary data.</text>
</comment>
<keyword evidence="2" id="KW-0812">Transmembrane</keyword>
<dbReference type="EMBL" id="JBHMBC010000018">
    <property type="protein sequence ID" value="MFB9820248.1"/>
    <property type="molecule type" value="Genomic_DNA"/>
</dbReference>
<accession>A0ABV5XZS4</accession>
<reference evidence="3 4" key="1">
    <citation type="submission" date="2024-09" db="EMBL/GenBank/DDBJ databases">
        <authorList>
            <person name="Sun Q."/>
            <person name="Mori K."/>
        </authorList>
    </citation>
    <scope>NUCLEOTIDE SEQUENCE [LARGE SCALE GENOMIC DNA]</scope>
    <source>
        <strain evidence="3 4">JCM 1334</strain>
    </source>
</reference>
<feature type="transmembrane region" description="Helical" evidence="2">
    <location>
        <begin position="79"/>
        <end position="97"/>
    </location>
</feature>
<evidence type="ECO:0008006" key="5">
    <source>
        <dbReference type="Google" id="ProtNLM"/>
    </source>
</evidence>
<dbReference type="Proteomes" id="UP001589702">
    <property type="component" value="Unassembled WGS sequence"/>
</dbReference>
<protein>
    <recommendedName>
        <fullName evidence="5">Major facilitator superfamily (MFS) profile domain-containing protein</fullName>
    </recommendedName>
</protein>
<gene>
    <name evidence="3" type="ORF">ACFFP1_12170</name>
</gene>
<name>A0ABV5XZS4_ARTRM</name>
<evidence type="ECO:0000256" key="1">
    <source>
        <dbReference type="SAM" id="MobiDB-lite"/>
    </source>
</evidence>